<dbReference type="InterPro" id="IPR036770">
    <property type="entry name" value="Ankyrin_rpt-contain_sf"/>
</dbReference>
<dbReference type="Pfam" id="PF12796">
    <property type="entry name" value="Ank_2"/>
    <property type="match status" value="1"/>
</dbReference>
<protein>
    <submittedName>
        <fullName evidence="1">Uncharacterized protein</fullName>
    </submittedName>
</protein>
<dbReference type="InterPro" id="IPR002110">
    <property type="entry name" value="Ankyrin_rpt"/>
</dbReference>
<dbReference type="PANTHER" id="PTHR24183">
    <property type="entry name" value="FIBRONECTIN TYPE 3 AND ANKYRIN REPEAT DOMAINS PROTEIN 1"/>
    <property type="match status" value="1"/>
</dbReference>
<reference evidence="1" key="1">
    <citation type="submission" date="2018-10" db="EMBL/GenBank/DDBJ databases">
        <title>Hidden diversity of soil giant viruses.</title>
        <authorList>
            <person name="Schulz F."/>
            <person name="Alteio L."/>
            <person name="Goudeau D."/>
            <person name="Ryan E.M."/>
            <person name="Malmstrom R.R."/>
            <person name="Blanchard J."/>
            <person name="Woyke T."/>
        </authorList>
    </citation>
    <scope>NUCLEOTIDE SEQUENCE</scope>
    <source>
        <strain evidence="1">EDV1</strain>
    </source>
</reference>
<accession>A0A3G4ZW55</accession>
<sequence length="347" mass="39955">MIYNAHLKKGKVNKMKRFFNNLIQKIERPSPNIIDLVKNDKFELVEPLINNIDYNLNYKYPEHENMTALSYLICIRQYTLAIKILETGRCDINIQNDNGMTALMHAVYDDYGENDELIKKLINDPCCDFNLKSRHGFTALMILMMQNHSSDKCENIIKQIISSGRCNLDILSHGKHFKGYNVLMIVLQNNLYPSIANLLIESKCDINIISEDESTAFSIAVLTNNVDMVKKLINNKCNIYLKNCLGQSVLELAVDRLSVTMKKRNKMCDDDLIKFSYNYTINCAIKIVRMIINKYITDGNEKLLDRMTINISDDSKCIVTDFLLTNKIINRLHIDTENPVGTIVDYV</sequence>
<dbReference type="SMART" id="SM00248">
    <property type="entry name" value="ANK"/>
    <property type="match status" value="5"/>
</dbReference>
<dbReference type="SUPFAM" id="SSF48403">
    <property type="entry name" value="Ankyrin repeat"/>
    <property type="match status" value="1"/>
</dbReference>
<name>A0A3G4ZW55_9VIRU</name>
<proteinExistence type="predicted"/>
<dbReference type="Gene3D" id="1.25.40.20">
    <property type="entry name" value="Ankyrin repeat-containing domain"/>
    <property type="match status" value="2"/>
</dbReference>
<dbReference type="PANTHER" id="PTHR24183:SF1">
    <property type="entry name" value="FIBRONECTIN TYPE 3 AND ANKYRIN REPEAT DOMAINS PROTEIN 1"/>
    <property type="match status" value="1"/>
</dbReference>
<evidence type="ECO:0000313" key="1">
    <source>
        <dbReference type="EMBL" id="AYV78584.1"/>
    </source>
</evidence>
<gene>
    <name evidence="1" type="ORF">Edafosvirus19_11</name>
</gene>
<dbReference type="EMBL" id="MK072084">
    <property type="protein sequence ID" value="AYV78584.1"/>
    <property type="molecule type" value="Genomic_DNA"/>
</dbReference>
<organism evidence="1">
    <name type="scientific">Edafosvirus sp</name>
    <dbReference type="NCBI Taxonomy" id="2487765"/>
    <lineage>
        <taxon>Viruses</taxon>
        <taxon>Varidnaviria</taxon>
        <taxon>Bamfordvirae</taxon>
        <taxon>Nucleocytoviricota</taxon>
        <taxon>Megaviricetes</taxon>
        <taxon>Imitervirales</taxon>
        <taxon>Mimiviridae</taxon>
        <taxon>Klosneuvirinae</taxon>
    </lineage>
</organism>